<reference evidence="1 2" key="1">
    <citation type="submission" date="2021-04" db="EMBL/GenBank/DDBJ databases">
        <authorList>
            <person name="Bliznina A."/>
        </authorList>
    </citation>
    <scope>NUCLEOTIDE SEQUENCE [LARGE SCALE GENOMIC DNA]</scope>
</reference>
<proteinExistence type="predicted"/>
<sequence length="150" mass="17688">MSQAKEDTRVVHMPRYINWTNSDELGYEILYLDSVCWLEFKTEMSLPKARSLHLYFKMKFGNDRNNHHQTRTPEITIRSEGNVISKGFVDGKDMAIAGSWRWVKVYQDKKFGKLMTFNIAKAARCEIHWFSEKPYWYHDISWGGLTVASE</sequence>
<dbReference type="EMBL" id="OU015566">
    <property type="protein sequence ID" value="CAG5105305.1"/>
    <property type="molecule type" value="Genomic_DNA"/>
</dbReference>
<keyword evidence="2" id="KW-1185">Reference proteome</keyword>
<organism evidence="1 2">
    <name type="scientific">Oikopleura dioica</name>
    <name type="common">Tunicate</name>
    <dbReference type="NCBI Taxonomy" id="34765"/>
    <lineage>
        <taxon>Eukaryota</taxon>
        <taxon>Metazoa</taxon>
        <taxon>Chordata</taxon>
        <taxon>Tunicata</taxon>
        <taxon>Appendicularia</taxon>
        <taxon>Copelata</taxon>
        <taxon>Oikopleuridae</taxon>
        <taxon>Oikopleura</taxon>
    </lineage>
</organism>
<evidence type="ECO:0000313" key="2">
    <source>
        <dbReference type="Proteomes" id="UP001158576"/>
    </source>
</evidence>
<accession>A0ABN7SRG3</accession>
<gene>
    <name evidence="1" type="ORF">OKIOD_LOCUS10774</name>
</gene>
<evidence type="ECO:0000313" key="1">
    <source>
        <dbReference type="EMBL" id="CAG5105305.1"/>
    </source>
</evidence>
<name>A0ABN7SRG3_OIKDI</name>
<dbReference type="Proteomes" id="UP001158576">
    <property type="component" value="Chromosome 1"/>
</dbReference>
<protein>
    <submittedName>
        <fullName evidence="1">Oidioi.mRNA.OKI2018_I69.chr1.g2009.t1.cds</fullName>
    </submittedName>
</protein>